<sequence>MTILTLPQRTPATAEHERIDVLLVALAGRFADLERHLPQGWELTRRTELPAGCREPDIVVLDDPGPRAVTAACLRHPAASIVAVLGPYSDHQRVVDVLEAGADACVRSGTAAVIAAHLEACRRRQAA</sequence>
<evidence type="ECO:0000313" key="1">
    <source>
        <dbReference type="EMBL" id="GAA4245616.1"/>
    </source>
</evidence>
<dbReference type="EMBL" id="BAABAT010000003">
    <property type="protein sequence ID" value="GAA4245616.1"/>
    <property type="molecule type" value="Genomic_DNA"/>
</dbReference>
<evidence type="ECO:0008006" key="3">
    <source>
        <dbReference type="Google" id="ProtNLM"/>
    </source>
</evidence>
<evidence type="ECO:0000313" key="2">
    <source>
        <dbReference type="Proteomes" id="UP001500620"/>
    </source>
</evidence>
<comment type="caution">
    <text evidence="1">The sequence shown here is derived from an EMBL/GenBank/DDBJ whole genome shotgun (WGS) entry which is preliminary data.</text>
</comment>
<gene>
    <name evidence="1" type="ORF">GCM10022255_013660</name>
</gene>
<keyword evidence="2" id="KW-1185">Reference proteome</keyword>
<reference evidence="2" key="1">
    <citation type="journal article" date="2019" name="Int. J. Syst. Evol. Microbiol.">
        <title>The Global Catalogue of Microorganisms (GCM) 10K type strain sequencing project: providing services to taxonomists for standard genome sequencing and annotation.</title>
        <authorList>
            <consortium name="The Broad Institute Genomics Platform"/>
            <consortium name="The Broad Institute Genome Sequencing Center for Infectious Disease"/>
            <person name="Wu L."/>
            <person name="Ma J."/>
        </authorList>
    </citation>
    <scope>NUCLEOTIDE SEQUENCE [LARGE SCALE GENOMIC DNA]</scope>
    <source>
        <strain evidence="2">JCM 17441</strain>
    </source>
</reference>
<protein>
    <recommendedName>
        <fullName evidence="3">Response regulatory domain-containing protein</fullName>
    </recommendedName>
</protein>
<dbReference type="Proteomes" id="UP001500620">
    <property type="component" value="Unassembled WGS sequence"/>
</dbReference>
<name>A0ABP8D0C5_9ACTN</name>
<organism evidence="1 2">
    <name type="scientific">Dactylosporangium darangshiense</name>
    <dbReference type="NCBI Taxonomy" id="579108"/>
    <lineage>
        <taxon>Bacteria</taxon>
        <taxon>Bacillati</taxon>
        <taxon>Actinomycetota</taxon>
        <taxon>Actinomycetes</taxon>
        <taxon>Micromonosporales</taxon>
        <taxon>Micromonosporaceae</taxon>
        <taxon>Dactylosporangium</taxon>
    </lineage>
</organism>
<proteinExistence type="predicted"/>
<accession>A0ABP8D0C5</accession>
<dbReference type="RefSeq" id="WP_345122435.1">
    <property type="nucleotide sequence ID" value="NZ_BAABAT010000003.1"/>
</dbReference>